<dbReference type="InterPro" id="IPR008769">
    <property type="entry name" value="PhaF_PhaI"/>
</dbReference>
<accession>A0A917CWS5</accession>
<evidence type="ECO:0008006" key="3">
    <source>
        <dbReference type="Google" id="ProtNLM"/>
    </source>
</evidence>
<keyword evidence="2" id="KW-1185">Reference proteome</keyword>
<reference evidence="1" key="1">
    <citation type="journal article" date="2014" name="Int. J. Syst. Evol. Microbiol.">
        <title>Complete genome sequence of Corynebacterium casei LMG S-19264T (=DSM 44701T), isolated from a smear-ripened cheese.</title>
        <authorList>
            <consortium name="US DOE Joint Genome Institute (JGI-PGF)"/>
            <person name="Walter F."/>
            <person name="Albersmeier A."/>
            <person name="Kalinowski J."/>
            <person name="Ruckert C."/>
        </authorList>
    </citation>
    <scope>NUCLEOTIDE SEQUENCE</scope>
    <source>
        <strain evidence="1">CGMCC 1.12181</strain>
    </source>
</reference>
<sequence length="134" mass="15189">MNTNEVTNQVKESAKNIYLAGMGAVSMAQEEAVKLYTKGSKESQKFYDQLIKEGKKFEKKSKKSVNETTEMAEKKVKGLKAYANEQVEKIERLFEARVENALHKLDIPTGEDMDKLSQKIDALTKEIKKLEKSA</sequence>
<organism evidence="1 2">
    <name type="scientific">Marinicella pacifica</name>
    <dbReference type="NCBI Taxonomy" id="1171543"/>
    <lineage>
        <taxon>Bacteria</taxon>
        <taxon>Pseudomonadati</taxon>
        <taxon>Pseudomonadota</taxon>
        <taxon>Gammaproteobacteria</taxon>
        <taxon>Lysobacterales</taxon>
        <taxon>Marinicellaceae</taxon>
        <taxon>Marinicella</taxon>
    </lineage>
</organism>
<evidence type="ECO:0000313" key="1">
    <source>
        <dbReference type="EMBL" id="GGG00386.1"/>
    </source>
</evidence>
<reference evidence="1" key="2">
    <citation type="submission" date="2020-09" db="EMBL/GenBank/DDBJ databases">
        <authorList>
            <person name="Sun Q."/>
            <person name="Zhou Y."/>
        </authorList>
    </citation>
    <scope>NUCLEOTIDE SEQUENCE</scope>
    <source>
        <strain evidence="1">CGMCC 1.12181</strain>
    </source>
</reference>
<dbReference type="PANTHER" id="PTHR38664">
    <property type="entry name" value="SLR0058 PROTEIN"/>
    <property type="match status" value="1"/>
</dbReference>
<dbReference type="Proteomes" id="UP000605253">
    <property type="component" value="Unassembled WGS sequence"/>
</dbReference>
<protein>
    <recommendedName>
        <fullName evidence="3">Poly(Hydroxyalkanoate) granule-associated protein</fullName>
    </recommendedName>
</protein>
<comment type="caution">
    <text evidence="1">The sequence shown here is derived from an EMBL/GenBank/DDBJ whole genome shotgun (WGS) entry which is preliminary data.</text>
</comment>
<dbReference type="RefSeq" id="WP_188365804.1">
    <property type="nucleotide sequence ID" value="NZ_BAABJF010000009.1"/>
</dbReference>
<dbReference type="EMBL" id="BMEO01000012">
    <property type="protein sequence ID" value="GGG00386.1"/>
    <property type="molecule type" value="Genomic_DNA"/>
</dbReference>
<evidence type="ECO:0000313" key="2">
    <source>
        <dbReference type="Proteomes" id="UP000605253"/>
    </source>
</evidence>
<dbReference type="AlphaFoldDB" id="A0A917CWS5"/>
<name>A0A917CWS5_9GAMM</name>
<proteinExistence type="predicted"/>
<dbReference type="PANTHER" id="PTHR38664:SF1">
    <property type="entry name" value="SLR0058 PROTEIN"/>
    <property type="match status" value="1"/>
</dbReference>
<gene>
    <name evidence="1" type="ORF">GCM10011365_22000</name>
</gene>
<dbReference type="Pfam" id="PF05597">
    <property type="entry name" value="Phasin"/>
    <property type="match status" value="1"/>
</dbReference>